<reference evidence="1" key="2">
    <citation type="submission" date="2023-05" db="EMBL/GenBank/DDBJ databases">
        <authorList>
            <consortium name="Lawrence Berkeley National Laboratory"/>
            <person name="Steindorff A."/>
            <person name="Hensen N."/>
            <person name="Bonometti L."/>
            <person name="Westerberg I."/>
            <person name="Brannstrom I.O."/>
            <person name="Guillou S."/>
            <person name="Cros-Aarteil S."/>
            <person name="Calhoun S."/>
            <person name="Haridas S."/>
            <person name="Kuo A."/>
            <person name="Mondo S."/>
            <person name="Pangilinan J."/>
            <person name="Riley R."/>
            <person name="Labutti K."/>
            <person name="Andreopoulos B."/>
            <person name="Lipzen A."/>
            <person name="Chen C."/>
            <person name="Yanf M."/>
            <person name="Daum C."/>
            <person name="Ng V."/>
            <person name="Clum A."/>
            <person name="Ohm R."/>
            <person name="Martin F."/>
            <person name="Silar P."/>
            <person name="Natvig D."/>
            <person name="Lalanne C."/>
            <person name="Gautier V."/>
            <person name="Ament-Velasquez S.L."/>
            <person name="Kruys A."/>
            <person name="Hutchinson M.I."/>
            <person name="Powell A.J."/>
            <person name="Barry K."/>
            <person name="Miller A.N."/>
            <person name="Grigoriev I.V."/>
            <person name="Debuchy R."/>
            <person name="Gladieux P."/>
            <person name="Thoren M.H."/>
            <person name="Johannesson H."/>
        </authorList>
    </citation>
    <scope>NUCLEOTIDE SEQUENCE</scope>
    <source>
        <strain evidence="1">CBS 508.74</strain>
    </source>
</reference>
<dbReference type="GeneID" id="89939943"/>
<dbReference type="AlphaFoldDB" id="A0AAN6QIR0"/>
<keyword evidence="2" id="KW-1185">Reference proteome</keyword>
<protein>
    <submittedName>
        <fullName evidence="1">Uncharacterized protein</fullName>
    </submittedName>
</protein>
<evidence type="ECO:0000313" key="1">
    <source>
        <dbReference type="EMBL" id="KAK4109534.1"/>
    </source>
</evidence>
<name>A0AAN6QIR0_9PEZI</name>
<evidence type="ECO:0000313" key="2">
    <source>
        <dbReference type="Proteomes" id="UP001302812"/>
    </source>
</evidence>
<organism evidence="1 2">
    <name type="scientific">Canariomyces notabilis</name>
    <dbReference type="NCBI Taxonomy" id="2074819"/>
    <lineage>
        <taxon>Eukaryota</taxon>
        <taxon>Fungi</taxon>
        <taxon>Dikarya</taxon>
        <taxon>Ascomycota</taxon>
        <taxon>Pezizomycotina</taxon>
        <taxon>Sordariomycetes</taxon>
        <taxon>Sordariomycetidae</taxon>
        <taxon>Sordariales</taxon>
        <taxon>Chaetomiaceae</taxon>
        <taxon>Canariomyces</taxon>
    </lineage>
</organism>
<proteinExistence type="predicted"/>
<accession>A0AAN6QIR0</accession>
<comment type="caution">
    <text evidence="1">The sequence shown here is derived from an EMBL/GenBank/DDBJ whole genome shotgun (WGS) entry which is preliminary data.</text>
</comment>
<reference evidence="1" key="1">
    <citation type="journal article" date="2023" name="Mol. Phylogenet. Evol.">
        <title>Genome-scale phylogeny and comparative genomics of the fungal order Sordariales.</title>
        <authorList>
            <person name="Hensen N."/>
            <person name="Bonometti L."/>
            <person name="Westerberg I."/>
            <person name="Brannstrom I.O."/>
            <person name="Guillou S."/>
            <person name="Cros-Aarteil S."/>
            <person name="Calhoun S."/>
            <person name="Haridas S."/>
            <person name="Kuo A."/>
            <person name="Mondo S."/>
            <person name="Pangilinan J."/>
            <person name="Riley R."/>
            <person name="LaButti K."/>
            <person name="Andreopoulos B."/>
            <person name="Lipzen A."/>
            <person name="Chen C."/>
            <person name="Yan M."/>
            <person name="Daum C."/>
            <person name="Ng V."/>
            <person name="Clum A."/>
            <person name="Steindorff A."/>
            <person name="Ohm R.A."/>
            <person name="Martin F."/>
            <person name="Silar P."/>
            <person name="Natvig D.O."/>
            <person name="Lalanne C."/>
            <person name="Gautier V."/>
            <person name="Ament-Velasquez S.L."/>
            <person name="Kruys A."/>
            <person name="Hutchinson M.I."/>
            <person name="Powell A.J."/>
            <person name="Barry K."/>
            <person name="Miller A.N."/>
            <person name="Grigoriev I.V."/>
            <person name="Debuchy R."/>
            <person name="Gladieux P."/>
            <person name="Hiltunen Thoren M."/>
            <person name="Johannesson H."/>
        </authorList>
    </citation>
    <scope>NUCLEOTIDE SEQUENCE</scope>
    <source>
        <strain evidence="1">CBS 508.74</strain>
    </source>
</reference>
<dbReference type="EMBL" id="MU853355">
    <property type="protein sequence ID" value="KAK4109534.1"/>
    <property type="molecule type" value="Genomic_DNA"/>
</dbReference>
<gene>
    <name evidence="1" type="ORF">N656DRAFT_782751</name>
</gene>
<dbReference type="Proteomes" id="UP001302812">
    <property type="component" value="Unassembled WGS sequence"/>
</dbReference>
<sequence length="112" mass="12749">MVGAILMTLEEQFIENARQRAVMPLVTWCCFRYSKNCLHRAVRAGRGEIRGAWRTARRGWMQVPSRPHERLALLGSALCGLQLVVLLVLRSRSSTSRAAIRIGEMLTTVRRE</sequence>
<dbReference type="RefSeq" id="XP_064667104.1">
    <property type="nucleotide sequence ID" value="XM_064815818.1"/>
</dbReference>